<dbReference type="SUPFAM" id="SSF46785">
    <property type="entry name" value="Winged helix' DNA-binding domain"/>
    <property type="match status" value="1"/>
</dbReference>
<dbReference type="AlphaFoldDB" id="A0A1Q8ZKZ6"/>
<comment type="caution">
    <text evidence="6">The sequence shown here is derived from an EMBL/GenBank/DDBJ whole genome shotgun (WGS) entry which is preliminary data.</text>
</comment>
<keyword evidence="7" id="KW-1185">Reference proteome</keyword>
<name>A0A1Q8ZKZ6_9HYPH</name>
<dbReference type="InterPro" id="IPR000847">
    <property type="entry name" value="LysR_HTH_N"/>
</dbReference>
<dbReference type="OrthoDB" id="9803735at2"/>
<evidence type="ECO:0000256" key="4">
    <source>
        <dbReference type="ARBA" id="ARBA00023163"/>
    </source>
</evidence>
<organism evidence="6 7">
    <name type="scientific">Rhizobium oryziradicis</name>
    <dbReference type="NCBI Taxonomy" id="1867956"/>
    <lineage>
        <taxon>Bacteria</taxon>
        <taxon>Pseudomonadati</taxon>
        <taxon>Pseudomonadota</taxon>
        <taxon>Alphaproteobacteria</taxon>
        <taxon>Hyphomicrobiales</taxon>
        <taxon>Rhizobiaceae</taxon>
        <taxon>Rhizobium/Agrobacterium group</taxon>
        <taxon>Rhizobium</taxon>
    </lineage>
</organism>
<proteinExistence type="inferred from homology"/>
<dbReference type="PANTHER" id="PTHR30419:SF29">
    <property type="entry name" value="LYSR-FAMILY TRANSCRIPTIONAL REGULATOR"/>
    <property type="match status" value="1"/>
</dbReference>
<dbReference type="PROSITE" id="PS50931">
    <property type="entry name" value="HTH_LYSR"/>
    <property type="match status" value="1"/>
</dbReference>
<dbReference type="RefSeq" id="WP_075641935.1">
    <property type="nucleotide sequence ID" value="NZ_MKIM01000033.1"/>
</dbReference>
<dbReference type="EMBL" id="MKIM01000033">
    <property type="protein sequence ID" value="OLP42467.1"/>
    <property type="molecule type" value="Genomic_DNA"/>
</dbReference>
<protein>
    <submittedName>
        <fullName evidence="6">LysR family transcriptional regulator</fullName>
    </submittedName>
</protein>
<keyword evidence="2" id="KW-0805">Transcription regulation</keyword>
<dbReference type="GO" id="GO:0003677">
    <property type="term" value="F:DNA binding"/>
    <property type="evidence" value="ECO:0007669"/>
    <property type="project" value="UniProtKB-KW"/>
</dbReference>
<keyword evidence="4" id="KW-0804">Transcription</keyword>
<dbReference type="Pfam" id="PF03466">
    <property type="entry name" value="LysR_substrate"/>
    <property type="match status" value="1"/>
</dbReference>
<dbReference type="Pfam" id="PF00126">
    <property type="entry name" value="HTH_1"/>
    <property type="match status" value="1"/>
</dbReference>
<dbReference type="InterPro" id="IPR005119">
    <property type="entry name" value="LysR_subst-bd"/>
</dbReference>
<sequence>MDLQRLRTLRELHRRKTMAAVADALLISASAVSQQIALLEEDVDTKLIERRGRGVTFTPAGLKLVAHAANILGLVEVARTDLAELKQTIAGEIRIAAFPSAAATIVPAALQMIQERYPQLDVILTAMEPSEGLAALRAWQTDLALIDDLTATTGATDERVDRISLHEDELFAILPASHALSTAKTVTLQDLHKEKWALDVASHVYSDVLRDRCRQAGFEPQVKGFCNDFEVVLALIRAGCCISVMPGLRLRHMERDICVKRLSPPISRSIMMAVRANERRNPAVAVVVDALQQAAGGLTKAEPIQQSS</sequence>
<dbReference type="CDD" id="cd08423">
    <property type="entry name" value="PBP2_LTTR_like_6"/>
    <property type="match status" value="1"/>
</dbReference>
<dbReference type="InterPro" id="IPR050950">
    <property type="entry name" value="HTH-type_LysR_regulators"/>
</dbReference>
<feature type="domain" description="HTH lysR-type" evidence="5">
    <location>
        <begin position="1"/>
        <end position="58"/>
    </location>
</feature>
<accession>A0A1Q8ZKZ6</accession>
<evidence type="ECO:0000313" key="6">
    <source>
        <dbReference type="EMBL" id="OLP42467.1"/>
    </source>
</evidence>
<dbReference type="PANTHER" id="PTHR30419">
    <property type="entry name" value="HTH-TYPE TRANSCRIPTIONAL REGULATOR YBHD"/>
    <property type="match status" value="1"/>
</dbReference>
<dbReference type="STRING" id="1867956.BJF95_12365"/>
<dbReference type="InterPro" id="IPR036388">
    <property type="entry name" value="WH-like_DNA-bd_sf"/>
</dbReference>
<dbReference type="Proteomes" id="UP000186894">
    <property type="component" value="Unassembled WGS sequence"/>
</dbReference>
<evidence type="ECO:0000256" key="2">
    <source>
        <dbReference type="ARBA" id="ARBA00023015"/>
    </source>
</evidence>
<evidence type="ECO:0000256" key="3">
    <source>
        <dbReference type="ARBA" id="ARBA00023125"/>
    </source>
</evidence>
<evidence type="ECO:0000313" key="7">
    <source>
        <dbReference type="Proteomes" id="UP000186894"/>
    </source>
</evidence>
<evidence type="ECO:0000259" key="5">
    <source>
        <dbReference type="PROSITE" id="PS50931"/>
    </source>
</evidence>
<comment type="similarity">
    <text evidence="1">Belongs to the LysR transcriptional regulatory family.</text>
</comment>
<dbReference type="Gene3D" id="3.40.190.10">
    <property type="entry name" value="Periplasmic binding protein-like II"/>
    <property type="match status" value="2"/>
</dbReference>
<dbReference type="SUPFAM" id="SSF53850">
    <property type="entry name" value="Periplasmic binding protein-like II"/>
    <property type="match status" value="1"/>
</dbReference>
<evidence type="ECO:0000256" key="1">
    <source>
        <dbReference type="ARBA" id="ARBA00009437"/>
    </source>
</evidence>
<dbReference type="Gene3D" id="1.10.10.10">
    <property type="entry name" value="Winged helix-like DNA-binding domain superfamily/Winged helix DNA-binding domain"/>
    <property type="match status" value="1"/>
</dbReference>
<keyword evidence="3" id="KW-0238">DNA-binding</keyword>
<gene>
    <name evidence="6" type="ORF">BJF95_12365</name>
</gene>
<dbReference type="InterPro" id="IPR036390">
    <property type="entry name" value="WH_DNA-bd_sf"/>
</dbReference>
<dbReference type="GO" id="GO:0003700">
    <property type="term" value="F:DNA-binding transcription factor activity"/>
    <property type="evidence" value="ECO:0007669"/>
    <property type="project" value="InterPro"/>
</dbReference>
<reference evidence="6 7" key="1">
    <citation type="submission" date="2016-09" db="EMBL/GenBank/DDBJ databases">
        <title>Rhizobium oryziradicis sp. nov., isolated from the root of rice.</title>
        <authorList>
            <person name="Zhao J."/>
            <person name="Zhang X."/>
        </authorList>
    </citation>
    <scope>NUCLEOTIDE SEQUENCE [LARGE SCALE GENOMIC DNA]</scope>
    <source>
        <strain evidence="6 7">N19</strain>
    </source>
</reference>
<dbReference type="GO" id="GO:0005829">
    <property type="term" value="C:cytosol"/>
    <property type="evidence" value="ECO:0007669"/>
    <property type="project" value="TreeGrafter"/>
</dbReference>